<protein>
    <recommendedName>
        <fullName evidence="2">Disease resistance R13L4/SHOC-2-like LRR domain-containing protein</fullName>
    </recommendedName>
</protein>
<dbReference type="Pfam" id="PF23598">
    <property type="entry name" value="LRR_14"/>
    <property type="match status" value="1"/>
</dbReference>
<accession>A0AAN9PE49</accession>
<gene>
    <name evidence="3" type="ORF">RJT34_18566</name>
</gene>
<evidence type="ECO:0000313" key="3">
    <source>
        <dbReference type="EMBL" id="KAK7295655.1"/>
    </source>
</evidence>
<dbReference type="InterPro" id="IPR055414">
    <property type="entry name" value="LRR_R13L4/SHOC2-like"/>
</dbReference>
<keyword evidence="1" id="KW-0677">Repeat</keyword>
<evidence type="ECO:0000256" key="1">
    <source>
        <dbReference type="ARBA" id="ARBA00022737"/>
    </source>
</evidence>
<dbReference type="PANTHER" id="PTHR47186">
    <property type="entry name" value="LEUCINE-RICH REPEAT-CONTAINING PROTEIN 57"/>
    <property type="match status" value="1"/>
</dbReference>
<dbReference type="AlphaFoldDB" id="A0AAN9PE49"/>
<sequence>MSIHTNPFKAVSSLLKHLTPLEKKADLDDLKSELMKIKDLFSIVKRNEEELLDTLTIVYKYLVNSNIDKLMKEKADIRKRIQGSPLLKLLPNSRGGMEVVESSGKTSQHPQKGANFYKKLDASYQIHGLENFMQRYDSLSSQSQSFILLLFLLPKNLFIRNNPRSFYWGIALNFISKEWGFGNTYDADMVLRELSDSQLIVSLIEEGNDVIESDQKCMINPCICDEWVKPLMFAENGQLYERYSQIIAPFGHRIGLSPNPRVALDRKKVKLGDGLGFKSDHLRVIVNVGASYLNFGPKWMAKSKNLKVLHLGRWEDSSSLHIEVETEDFLKELRDQKHLRYLSLRGVSRIFVIPPSIAKLESLKVLNLKACHNLETLPDISSLINLVYLNISQCYLLESMPKGIEKLIKLEVLKGFVIGSSNKTHGRLASLTNLINLRKLSIHIGSDAAMENMEFKYLQFLKLTNLKISWGTFKRYKNSFSFNGFNLPIKLQKLTLEGFPEENISPEWFTIASRTKELRIKGGKLKSFGNSGHDAANYHFDTHILRLKYLKHFKDDSEKILWLFPHMQYVEIKEVEYHFNFNFNFNGSRRSYFMAEEYILNKM</sequence>
<evidence type="ECO:0000313" key="4">
    <source>
        <dbReference type="Proteomes" id="UP001359559"/>
    </source>
</evidence>
<keyword evidence="4" id="KW-1185">Reference proteome</keyword>
<evidence type="ECO:0000259" key="2">
    <source>
        <dbReference type="Pfam" id="PF23598"/>
    </source>
</evidence>
<dbReference type="Proteomes" id="UP001359559">
    <property type="component" value="Unassembled WGS sequence"/>
</dbReference>
<dbReference type="Gene3D" id="3.80.10.10">
    <property type="entry name" value="Ribonuclease Inhibitor"/>
    <property type="match status" value="1"/>
</dbReference>
<name>A0AAN9PE49_CLITE</name>
<dbReference type="EMBL" id="JAYKXN010000004">
    <property type="protein sequence ID" value="KAK7295655.1"/>
    <property type="molecule type" value="Genomic_DNA"/>
</dbReference>
<dbReference type="PANTHER" id="PTHR47186:SF45">
    <property type="entry name" value="DISEASE RESISTANCE RPP13-LIKE PROTEIN 1"/>
    <property type="match status" value="1"/>
</dbReference>
<proteinExistence type="predicted"/>
<reference evidence="3 4" key="1">
    <citation type="submission" date="2024-01" db="EMBL/GenBank/DDBJ databases">
        <title>The genomes of 5 underutilized Papilionoideae crops provide insights into root nodulation and disease resistance.</title>
        <authorList>
            <person name="Yuan L."/>
        </authorList>
    </citation>
    <scope>NUCLEOTIDE SEQUENCE [LARGE SCALE GENOMIC DNA]</scope>
    <source>
        <strain evidence="3">LY-2023</strain>
        <tissue evidence="3">Leaf</tissue>
    </source>
</reference>
<comment type="caution">
    <text evidence="3">The sequence shown here is derived from an EMBL/GenBank/DDBJ whole genome shotgun (WGS) entry which is preliminary data.</text>
</comment>
<organism evidence="3 4">
    <name type="scientific">Clitoria ternatea</name>
    <name type="common">Butterfly pea</name>
    <dbReference type="NCBI Taxonomy" id="43366"/>
    <lineage>
        <taxon>Eukaryota</taxon>
        <taxon>Viridiplantae</taxon>
        <taxon>Streptophyta</taxon>
        <taxon>Embryophyta</taxon>
        <taxon>Tracheophyta</taxon>
        <taxon>Spermatophyta</taxon>
        <taxon>Magnoliopsida</taxon>
        <taxon>eudicotyledons</taxon>
        <taxon>Gunneridae</taxon>
        <taxon>Pentapetalae</taxon>
        <taxon>rosids</taxon>
        <taxon>fabids</taxon>
        <taxon>Fabales</taxon>
        <taxon>Fabaceae</taxon>
        <taxon>Papilionoideae</taxon>
        <taxon>50 kb inversion clade</taxon>
        <taxon>NPAAA clade</taxon>
        <taxon>indigoferoid/millettioid clade</taxon>
        <taxon>Phaseoleae</taxon>
        <taxon>Clitoria</taxon>
    </lineage>
</organism>
<feature type="domain" description="Disease resistance R13L4/SHOC-2-like LRR" evidence="2">
    <location>
        <begin position="304"/>
        <end position="510"/>
    </location>
</feature>
<dbReference type="SUPFAM" id="SSF52058">
    <property type="entry name" value="L domain-like"/>
    <property type="match status" value="1"/>
</dbReference>
<dbReference type="InterPro" id="IPR032675">
    <property type="entry name" value="LRR_dom_sf"/>
</dbReference>